<dbReference type="SUPFAM" id="SSF49478">
    <property type="entry name" value="Cna protein B-type domain"/>
    <property type="match status" value="1"/>
</dbReference>
<dbReference type="PANTHER" id="PTHR47114:SF2">
    <property type="entry name" value="OLIGODENDROCYTE-MYELIN GLYCOPROTEIN"/>
    <property type="match status" value="1"/>
</dbReference>
<dbReference type="NCBIfam" id="TIGR04183">
    <property type="entry name" value="Por_Secre_tail"/>
    <property type="match status" value="1"/>
</dbReference>
<dbReference type="Gene3D" id="2.60.40.10">
    <property type="entry name" value="Immunoglobulins"/>
    <property type="match status" value="1"/>
</dbReference>
<proteinExistence type="inferred from homology"/>
<gene>
    <name evidence="8" type="ORF">DNU06_13375</name>
</gene>
<dbReference type="RefSeq" id="WP_111063997.1">
    <property type="nucleotide sequence ID" value="NZ_JBHUCU010000006.1"/>
</dbReference>
<dbReference type="Pfam" id="PF18962">
    <property type="entry name" value="Por_Secre_tail"/>
    <property type="match status" value="1"/>
</dbReference>
<evidence type="ECO:0000313" key="9">
    <source>
        <dbReference type="Proteomes" id="UP000249248"/>
    </source>
</evidence>
<evidence type="ECO:0000259" key="7">
    <source>
        <dbReference type="Pfam" id="PF24595"/>
    </source>
</evidence>
<dbReference type="SUPFAM" id="SSF52058">
    <property type="entry name" value="L domain-like"/>
    <property type="match status" value="1"/>
</dbReference>
<dbReference type="PANTHER" id="PTHR47114">
    <property type="match status" value="1"/>
</dbReference>
<feature type="domain" description="Secretion system C-terminal sorting" evidence="6">
    <location>
        <begin position="779"/>
        <end position="851"/>
    </location>
</feature>
<protein>
    <submittedName>
        <fullName evidence="8">Uncharacterized protein</fullName>
    </submittedName>
</protein>
<evidence type="ECO:0000256" key="5">
    <source>
        <dbReference type="SAM" id="SignalP"/>
    </source>
</evidence>
<dbReference type="Pfam" id="PF24595">
    <property type="entry name" value="DUF7619"/>
    <property type="match status" value="1"/>
</dbReference>
<evidence type="ECO:0000313" key="8">
    <source>
        <dbReference type="EMBL" id="PZE16299.1"/>
    </source>
</evidence>
<name>A0A2W1MW21_9FLAO</name>
<dbReference type="Proteomes" id="UP000249248">
    <property type="component" value="Unassembled WGS sequence"/>
</dbReference>
<dbReference type="PROSITE" id="PS51450">
    <property type="entry name" value="LRR"/>
    <property type="match status" value="1"/>
</dbReference>
<dbReference type="InterPro" id="IPR051071">
    <property type="entry name" value="LRR-bact_E3_ubiq_ligases"/>
</dbReference>
<dbReference type="EMBL" id="QKSB01000009">
    <property type="protein sequence ID" value="PZE16299.1"/>
    <property type="molecule type" value="Genomic_DNA"/>
</dbReference>
<dbReference type="InterPro" id="IPR032675">
    <property type="entry name" value="LRR_dom_sf"/>
</dbReference>
<comment type="similarity">
    <text evidence="1">Belongs to the LRR-containing bacterial E3 ligase family.</text>
</comment>
<feature type="domain" description="DUF7619" evidence="7">
    <location>
        <begin position="631"/>
        <end position="761"/>
    </location>
</feature>
<sequence>MKNIYLALLFIFAFNFVQAQYVTIPDTNFVAFLQSNYSVCMNGNQMDTTCSDIVNAISLNCEGQGIINLEGAQYFDNIISLKAENNGLTILPNLPQSSLNFLYLNDNDFTTITSLPPNLINLNINNNPNLTSTPPISSSIINYYRGGTPNLAIPNFNVGLETIHIFDCNLSVVPTLPNTIKDFNIESNPNIGSISASSLPPSIIDLNINDCGLSVLPALPPNIEDLSCGGNSISTLGILPSTLKRLYVSDSPNITQLVNLPDTMYRIIAKNCNISYIDSLPIFMTNLIDISDNQLTSIPNFPEGLLIIDLSNNNISYVPKLPDNLTILRMENNNVSCWPVFPNLNIIEIFGNPFHCIPNYLTAMNVWSYLDTIPLCNFGNTSNNPAGCPSGQGITGYIFIDTATDCQFNGYETPFKNLEVKLFDSLGLLLETTASDIYGNYKFTTSNIGTYEVVIDTAGIPFLPSCLSPGVDSTVSITVADSLFDKVDFGTTCSSSVDYGTLGISTLGWVFPNQTHELTVNAGDLSQWYSMGCLTNQSGSVSITVNGPVTFLNEAPTSLIPLVSGTTYSYTIADFANVVNNKDFRLMFKTDSTAQSGDLICVTVNVIASAADIDSTNNTYTYCYSVANSYDPNDKQVYPRSVKPGYEDWLTYTIRFQNTGTAPAFNIRLEDTLSANLDYSTFEVIGYKHANSFNLVEDRLIVYFPNIMLVDSTTNYDESIGYFQYRIKPKAGLPVETIIENTAYIFFDFNDPIVTNTAVTTFTETDLSVGETTNFQFQVFPNPSNGNFYVQTEKYNDIKKVEVFNMMGQSVPVHYELNNHLMEINLKTATNGMLLLKVSSNNGVSTKRILIQE</sequence>
<feature type="chain" id="PRO_5015959211" evidence="5">
    <location>
        <begin position="20"/>
        <end position="853"/>
    </location>
</feature>
<dbReference type="InterPro" id="IPR055353">
    <property type="entry name" value="DUF7619"/>
</dbReference>
<dbReference type="InterPro" id="IPR047589">
    <property type="entry name" value="DUF11_rpt"/>
</dbReference>
<comment type="caution">
    <text evidence="8">The sequence shown here is derived from an EMBL/GenBank/DDBJ whole genome shotgun (WGS) entry which is preliminary data.</text>
</comment>
<evidence type="ECO:0000259" key="6">
    <source>
        <dbReference type="Pfam" id="PF18962"/>
    </source>
</evidence>
<dbReference type="NCBIfam" id="TIGR01451">
    <property type="entry name" value="B_ant_repeat"/>
    <property type="match status" value="1"/>
</dbReference>
<keyword evidence="9" id="KW-1185">Reference proteome</keyword>
<dbReference type="InterPro" id="IPR013783">
    <property type="entry name" value="Ig-like_fold"/>
</dbReference>
<accession>A0A2W1MW21</accession>
<keyword evidence="3 5" id="KW-0732">Signal</keyword>
<dbReference type="Gene3D" id="3.80.10.10">
    <property type="entry name" value="Ribonuclease Inhibitor"/>
    <property type="match status" value="2"/>
</dbReference>
<keyword evidence="2" id="KW-0433">Leucine-rich repeat</keyword>
<evidence type="ECO:0000256" key="2">
    <source>
        <dbReference type="ARBA" id="ARBA00022614"/>
    </source>
</evidence>
<keyword evidence="4" id="KW-0677">Repeat</keyword>
<dbReference type="InterPro" id="IPR001611">
    <property type="entry name" value="Leu-rich_rpt"/>
</dbReference>
<feature type="signal peptide" evidence="5">
    <location>
        <begin position="1"/>
        <end position="19"/>
    </location>
</feature>
<organism evidence="8 9">
    <name type="scientific">Putridiphycobacter roseus</name>
    <dbReference type="NCBI Taxonomy" id="2219161"/>
    <lineage>
        <taxon>Bacteria</taxon>
        <taxon>Pseudomonadati</taxon>
        <taxon>Bacteroidota</taxon>
        <taxon>Flavobacteriia</taxon>
        <taxon>Flavobacteriales</taxon>
        <taxon>Crocinitomicaceae</taxon>
        <taxon>Putridiphycobacter</taxon>
    </lineage>
</organism>
<evidence type="ECO:0000256" key="3">
    <source>
        <dbReference type="ARBA" id="ARBA00022729"/>
    </source>
</evidence>
<dbReference type="InterPro" id="IPR026444">
    <property type="entry name" value="Secre_tail"/>
</dbReference>
<reference evidence="8 9" key="1">
    <citation type="submission" date="2018-06" db="EMBL/GenBank/DDBJ databases">
        <title>The draft genome sequence of Crocinitomix sp. SM1701.</title>
        <authorList>
            <person name="Zhang X."/>
        </authorList>
    </citation>
    <scope>NUCLEOTIDE SEQUENCE [LARGE SCALE GENOMIC DNA]</scope>
    <source>
        <strain evidence="8 9">SM1701</strain>
    </source>
</reference>
<evidence type="ECO:0000256" key="1">
    <source>
        <dbReference type="ARBA" id="ARBA00009868"/>
    </source>
</evidence>
<evidence type="ECO:0000256" key="4">
    <source>
        <dbReference type="ARBA" id="ARBA00022737"/>
    </source>
</evidence>
<dbReference type="AlphaFoldDB" id="A0A2W1MW21"/>
<dbReference type="SMART" id="SM00364">
    <property type="entry name" value="LRR_BAC"/>
    <property type="match status" value="9"/>
</dbReference>
<dbReference type="OrthoDB" id="1110367at2"/>